<feature type="region of interest" description="Disordered" evidence="2">
    <location>
        <begin position="474"/>
        <end position="504"/>
    </location>
</feature>
<dbReference type="InterPro" id="IPR054787">
    <property type="entry name" value="TrlF_ATPase"/>
</dbReference>
<organism evidence="3 4">
    <name type="scientific">Bremerella alba</name>
    <dbReference type="NCBI Taxonomy" id="980252"/>
    <lineage>
        <taxon>Bacteria</taxon>
        <taxon>Pseudomonadati</taxon>
        <taxon>Planctomycetota</taxon>
        <taxon>Planctomycetia</taxon>
        <taxon>Pirellulales</taxon>
        <taxon>Pirellulaceae</taxon>
        <taxon>Bremerella</taxon>
    </lineage>
</organism>
<evidence type="ECO:0000313" key="4">
    <source>
        <dbReference type="Proteomes" id="UP000551616"/>
    </source>
</evidence>
<dbReference type="EMBL" id="JABRWO010000011">
    <property type="protein sequence ID" value="MBA2116725.1"/>
    <property type="molecule type" value="Genomic_DNA"/>
</dbReference>
<evidence type="ECO:0000256" key="2">
    <source>
        <dbReference type="SAM" id="MobiDB-lite"/>
    </source>
</evidence>
<dbReference type="SUPFAM" id="SSF89550">
    <property type="entry name" value="PHP domain-like"/>
    <property type="match status" value="1"/>
</dbReference>
<reference evidence="3 4" key="1">
    <citation type="submission" date="2020-05" db="EMBL/GenBank/DDBJ databases">
        <title>Bremerella alba sp. nov., a novel planctomycete isolated from the surface of the macroalga Fucus spiralis.</title>
        <authorList>
            <person name="Godinho O."/>
            <person name="Botelho R."/>
            <person name="Albuquerque L."/>
            <person name="Wiegand S."/>
            <person name="Da Costa M.S."/>
            <person name="Lobo-Da-Cunha A."/>
            <person name="Jogler C."/>
            <person name="Lage O.M."/>
        </authorList>
    </citation>
    <scope>NUCLEOTIDE SEQUENCE [LARGE SCALE GENOMIC DNA]</scope>
    <source>
        <strain evidence="3 4">FF15</strain>
    </source>
</reference>
<dbReference type="InterPro" id="IPR016195">
    <property type="entry name" value="Pol/histidinol_Pase-like"/>
</dbReference>
<dbReference type="AlphaFoldDB" id="A0A7V8V841"/>
<gene>
    <name evidence="3" type="ORF">HOV93_39170</name>
</gene>
<dbReference type="InterPro" id="IPR052018">
    <property type="entry name" value="PHP_domain"/>
</dbReference>
<proteinExistence type="predicted"/>
<dbReference type="RefSeq" id="WP_207398126.1">
    <property type="nucleotide sequence ID" value="NZ_JABRWO010000011.1"/>
</dbReference>
<dbReference type="PANTHER" id="PTHR42924">
    <property type="entry name" value="EXONUCLEASE"/>
    <property type="match status" value="1"/>
</dbReference>
<sequence length="965" mass="108497">MRNDPRGSCWTQWDLHFHTPASFDYKNKSITNQQIVENLISAGIEAVAVTDHHRMDVERIEELQSLAEGKITVFPGIEFRSELGGKDSVHFIGIFPEDCNVSHIWTTLMGRLGVTYEDIARKGGDEAIYVDFKNGAECIKELGGLISVHAGRKSNSIEEIGNAQAFKRALKSDMLLDFVDMVEVGAVRDEESYREIVFPAIKKHLPIVIGSDNHDVLNYSRKAPCWIKANCTFDGLKHVLHEPEERVFLGDIPPSVAKLKGGDRTKYIRSIAISKLPDSTLPEIWFDCEVPLNSGLVAIIGNKGSGKSALADVMGLLGDSKNGKTFSFLHRDRFCQPKNNRGQHYESTMTWESGGTAKRKLHESVADGTRESVRYLPQAHLESVCNDLSNPDTGSFSVELKSVIFSHVKREDRLEKASLDELIAYKTQETNEAISLCKSDLRLRVAELVGIEKQLSPVHRKSLEEQLAAKKRELVAHDEAKPKSVQKPDDGTPETQSKTEEVERKIEAGQLKIGNIDKEISRLKADKNEHAKNVAAANRLLGRIENFEKQIQKFRIDSEEDCLQLSLKAEDLISIAIKSKDIEAKKAVSESKIAEIERKLAPDDPKALTAALAEASKEVDALRTELDQPNKEYQQYLKDLGEWEKLRKSIIGSKDEPGTVEYLNEQMSALSSLPDHVENKINKCIEIALQIYGHIESLADEYKKLYQPVQQFIEQHPLAEDHFELRFEASIVERGFVEGLLKLIHQSRKGTFNGSDDGRRRAHHLAESADLKNLNGVREFLEGIVYSLRNDVRSDTPAPVSVLDQLRSTASPESLYEFVFGLSYLNPFYTLSWNGKEIGQLSPGERGTLLLVFYLLIDKDDIPLIIDQPEENLDNQTVFNVLVPSLQEAKKRRQIIIVTHNPNLAVVCDADQVVHSALDKNDGNRISYMSGAIENQQINQHLVDILEGTWPAFENRKKKYREATT</sequence>
<dbReference type="NCBIfam" id="NF045780">
    <property type="entry name" value="TrlF_fam_ATP"/>
    <property type="match status" value="1"/>
</dbReference>
<evidence type="ECO:0000313" key="3">
    <source>
        <dbReference type="EMBL" id="MBA2116725.1"/>
    </source>
</evidence>
<name>A0A7V8V841_9BACT</name>
<protein>
    <recommendedName>
        <fullName evidence="5">Polymerase/histidinol phosphatase N-terminal domain-containing protein</fullName>
    </recommendedName>
</protein>
<keyword evidence="1" id="KW-0175">Coiled coil</keyword>
<feature type="coiled-coil region" evidence="1">
    <location>
        <begin position="520"/>
        <end position="632"/>
    </location>
</feature>
<evidence type="ECO:0000256" key="1">
    <source>
        <dbReference type="SAM" id="Coils"/>
    </source>
</evidence>
<dbReference type="GO" id="GO:0035312">
    <property type="term" value="F:5'-3' DNA exonuclease activity"/>
    <property type="evidence" value="ECO:0007669"/>
    <property type="project" value="TreeGrafter"/>
</dbReference>
<dbReference type="Gene3D" id="3.20.20.140">
    <property type="entry name" value="Metal-dependent hydrolases"/>
    <property type="match status" value="1"/>
</dbReference>
<keyword evidence="4" id="KW-1185">Reference proteome</keyword>
<dbReference type="SUPFAM" id="SSF52540">
    <property type="entry name" value="P-loop containing nucleoside triphosphate hydrolases"/>
    <property type="match status" value="1"/>
</dbReference>
<comment type="caution">
    <text evidence="3">The sequence shown here is derived from an EMBL/GenBank/DDBJ whole genome shotgun (WGS) entry which is preliminary data.</text>
</comment>
<dbReference type="Proteomes" id="UP000551616">
    <property type="component" value="Unassembled WGS sequence"/>
</dbReference>
<dbReference type="Gene3D" id="3.40.50.300">
    <property type="entry name" value="P-loop containing nucleotide triphosphate hydrolases"/>
    <property type="match status" value="1"/>
</dbReference>
<dbReference type="InterPro" id="IPR027417">
    <property type="entry name" value="P-loop_NTPase"/>
</dbReference>
<feature type="compositionally biased region" description="Basic and acidic residues" evidence="2">
    <location>
        <begin position="474"/>
        <end position="490"/>
    </location>
</feature>
<dbReference type="GO" id="GO:0004534">
    <property type="term" value="F:5'-3' RNA exonuclease activity"/>
    <property type="evidence" value="ECO:0007669"/>
    <property type="project" value="TreeGrafter"/>
</dbReference>
<dbReference type="PANTHER" id="PTHR42924:SF3">
    <property type="entry name" value="POLYMERASE_HISTIDINOL PHOSPHATASE N-TERMINAL DOMAIN-CONTAINING PROTEIN"/>
    <property type="match status" value="1"/>
</dbReference>
<evidence type="ECO:0008006" key="5">
    <source>
        <dbReference type="Google" id="ProtNLM"/>
    </source>
</evidence>
<accession>A0A7V8V841</accession>